<dbReference type="Pfam" id="PF02492">
    <property type="entry name" value="cobW"/>
    <property type="match status" value="1"/>
</dbReference>
<dbReference type="OrthoDB" id="258627at2759"/>
<dbReference type="EMBL" id="LSSL01004429">
    <property type="protein sequence ID" value="OLY79462.1"/>
    <property type="molecule type" value="Genomic_DNA"/>
</dbReference>
<dbReference type="SUPFAM" id="SSF52540">
    <property type="entry name" value="P-loop containing nucleoside triphosphate hydrolases"/>
    <property type="match status" value="1"/>
</dbReference>
<protein>
    <submittedName>
        <fullName evidence="2">COBW domain-containing protein 1</fullName>
    </submittedName>
</protein>
<dbReference type="STRING" id="133383.A0A1R0GRE0"/>
<accession>A0A1R0GRE0</accession>
<name>A0A1R0GRE0_9FUNG</name>
<dbReference type="PANTHER" id="PTHR13748:SF31">
    <property type="entry name" value="ZINC-REGULATED GTPASE METALLOPROTEIN ACTIVATOR 1A-RELATED"/>
    <property type="match status" value="1"/>
</dbReference>
<evidence type="ECO:0000313" key="2">
    <source>
        <dbReference type="EMBL" id="OLY79462.1"/>
    </source>
</evidence>
<evidence type="ECO:0000259" key="1">
    <source>
        <dbReference type="Pfam" id="PF02492"/>
    </source>
</evidence>
<dbReference type="Gene3D" id="3.40.50.300">
    <property type="entry name" value="P-loop containing nucleotide triphosphate hydrolases"/>
    <property type="match status" value="1"/>
</dbReference>
<dbReference type="Gene3D" id="3.30.1220.10">
    <property type="entry name" value="CobW-like, C-terminal domain"/>
    <property type="match status" value="1"/>
</dbReference>
<dbReference type="SUPFAM" id="SSF90002">
    <property type="entry name" value="Hypothetical protein YjiA, C-terminal domain"/>
    <property type="match status" value="1"/>
</dbReference>
<dbReference type="Proteomes" id="UP000187455">
    <property type="component" value="Unassembled WGS sequence"/>
</dbReference>
<sequence length="325" mass="36170">MDIDSEIPLLVEIEPKNGIDEAIVTNDPGRGIVEEWLDLDNGCIDKGLKALESLAEKRGNFDYILLETTGVADPGQIASMLWTNEELGSNIKLDGIVTLVDGHNILQELNMCSEISDNNGNTADILNNDVGAQIAYADRIIINKIDLISDEKFLLVSSELRIDLDSILNINAYSASEKSQFFSVPSNTPKTINHKNNVETCVLSPPFGTSIEWKKLESWIQSLMWSNTVPIPHSSKQLIPNENTFKDVIVLRIKGILNINDFTGLNNQYSLENSQVMIQGVREIYDAFPLDPSLPEKIKNVCKLVIIGKNLPDCITDSFFEFCVQ</sequence>
<gene>
    <name evidence="2" type="ORF">AYI68_g6470</name>
</gene>
<dbReference type="InterPro" id="IPR036627">
    <property type="entry name" value="CobW-likC_sf"/>
</dbReference>
<keyword evidence="3" id="KW-1185">Reference proteome</keyword>
<dbReference type="InterPro" id="IPR051316">
    <property type="entry name" value="Zinc-reg_GTPase_activator"/>
</dbReference>
<dbReference type="AlphaFoldDB" id="A0A1R0GRE0"/>
<feature type="domain" description="CobW/HypB/UreG nucleotide-binding" evidence="1">
    <location>
        <begin position="18"/>
        <end position="153"/>
    </location>
</feature>
<dbReference type="GO" id="GO:0005737">
    <property type="term" value="C:cytoplasm"/>
    <property type="evidence" value="ECO:0007669"/>
    <property type="project" value="TreeGrafter"/>
</dbReference>
<comment type="caution">
    <text evidence="2">The sequence shown here is derived from an EMBL/GenBank/DDBJ whole genome shotgun (WGS) entry which is preliminary data.</text>
</comment>
<proteinExistence type="predicted"/>
<dbReference type="InterPro" id="IPR003495">
    <property type="entry name" value="CobW/HypB/UreG_nucleotide-bd"/>
</dbReference>
<evidence type="ECO:0000313" key="3">
    <source>
        <dbReference type="Proteomes" id="UP000187455"/>
    </source>
</evidence>
<dbReference type="PANTHER" id="PTHR13748">
    <property type="entry name" value="COBW-RELATED"/>
    <property type="match status" value="1"/>
</dbReference>
<dbReference type="InterPro" id="IPR027417">
    <property type="entry name" value="P-loop_NTPase"/>
</dbReference>
<reference evidence="2 3" key="1">
    <citation type="journal article" date="2016" name="Mol. Biol. Evol.">
        <title>Genome-Wide Survey of Gut Fungi (Harpellales) Reveals the First Horizontally Transferred Ubiquitin Gene from a Mosquito Host.</title>
        <authorList>
            <person name="Wang Y."/>
            <person name="White M.M."/>
            <person name="Kvist S."/>
            <person name="Moncalvo J.M."/>
        </authorList>
    </citation>
    <scope>NUCLEOTIDE SEQUENCE [LARGE SCALE GENOMIC DNA]</scope>
    <source>
        <strain evidence="2 3">ALG-7-W6</strain>
    </source>
</reference>
<organism evidence="2 3">
    <name type="scientific">Smittium mucronatum</name>
    <dbReference type="NCBI Taxonomy" id="133383"/>
    <lineage>
        <taxon>Eukaryota</taxon>
        <taxon>Fungi</taxon>
        <taxon>Fungi incertae sedis</taxon>
        <taxon>Zoopagomycota</taxon>
        <taxon>Kickxellomycotina</taxon>
        <taxon>Harpellomycetes</taxon>
        <taxon>Harpellales</taxon>
        <taxon>Legeriomycetaceae</taxon>
        <taxon>Smittium</taxon>
    </lineage>
</organism>